<dbReference type="InterPro" id="IPR029044">
    <property type="entry name" value="Nucleotide-diphossugar_trans"/>
</dbReference>
<evidence type="ECO:0008006" key="2">
    <source>
        <dbReference type="Google" id="ProtNLM"/>
    </source>
</evidence>
<protein>
    <recommendedName>
        <fullName evidence="2">Nucleotidyl transferase domain-containing protein</fullName>
    </recommendedName>
</protein>
<dbReference type="EMBL" id="BARS01054018">
    <property type="protein sequence ID" value="GAG44807.1"/>
    <property type="molecule type" value="Genomic_DNA"/>
</dbReference>
<organism evidence="1">
    <name type="scientific">marine sediment metagenome</name>
    <dbReference type="NCBI Taxonomy" id="412755"/>
    <lineage>
        <taxon>unclassified sequences</taxon>
        <taxon>metagenomes</taxon>
        <taxon>ecological metagenomes</taxon>
    </lineage>
</organism>
<dbReference type="Gene3D" id="3.90.550.10">
    <property type="entry name" value="Spore Coat Polysaccharide Biosynthesis Protein SpsA, Chain A"/>
    <property type="match status" value="1"/>
</dbReference>
<feature type="non-terminal residue" evidence="1">
    <location>
        <position position="1"/>
    </location>
</feature>
<sequence>YRFGIKPIVIVTGYLGKQIEKNIISSQAKNTSKSETIIIINAGNRYKLGPLHSFLSITGNKQVFKTNELFLVIPGDTIFDYKLMEEILNLLKENYDEANQNSIIFYRRTTKIALNKETEKYKLMSNRMVSCVRTKEKGSKQYVKEIYNRNMNTSSDDEEFNQIIPAFIITYDYVKNFEDIASKIKLNKIVDAINLSIKNDMEFLACRVKSDHNFYDIDTVL</sequence>
<name>X0YBZ0_9ZZZZ</name>
<feature type="non-terminal residue" evidence="1">
    <location>
        <position position="221"/>
    </location>
</feature>
<dbReference type="AlphaFoldDB" id="X0YBZ0"/>
<proteinExistence type="predicted"/>
<comment type="caution">
    <text evidence="1">The sequence shown here is derived from an EMBL/GenBank/DDBJ whole genome shotgun (WGS) entry which is preliminary data.</text>
</comment>
<evidence type="ECO:0000313" key="1">
    <source>
        <dbReference type="EMBL" id="GAG44807.1"/>
    </source>
</evidence>
<reference evidence="1" key="1">
    <citation type="journal article" date="2014" name="Front. Microbiol.">
        <title>High frequency of phylogenetically diverse reductive dehalogenase-homologous genes in deep subseafloor sedimentary metagenomes.</title>
        <authorList>
            <person name="Kawai M."/>
            <person name="Futagami T."/>
            <person name="Toyoda A."/>
            <person name="Takaki Y."/>
            <person name="Nishi S."/>
            <person name="Hori S."/>
            <person name="Arai W."/>
            <person name="Tsubouchi T."/>
            <person name="Morono Y."/>
            <person name="Uchiyama I."/>
            <person name="Ito T."/>
            <person name="Fujiyama A."/>
            <person name="Inagaki F."/>
            <person name="Takami H."/>
        </authorList>
    </citation>
    <scope>NUCLEOTIDE SEQUENCE</scope>
    <source>
        <strain evidence="1">Expedition CK06-06</strain>
    </source>
</reference>
<accession>X0YBZ0</accession>
<gene>
    <name evidence="1" type="ORF">S01H1_80051</name>
</gene>
<dbReference type="SUPFAM" id="SSF53448">
    <property type="entry name" value="Nucleotide-diphospho-sugar transferases"/>
    <property type="match status" value="2"/>
</dbReference>